<evidence type="ECO:0000256" key="4">
    <source>
        <dbReference type="ARBA" id="ARBA00023027"/>
    </source>
</evidence>
<proteinExistence type="inferred from homology"/>
<evidence type="ECO:0000259" key="6">
    <source>
        <dbReference type="Pfam" id="PF25137"/>
    </source>
</evidence>
<evidence type="ECO:0000313" key="8">
    <source>
        <dbReference type="Proteomes" id="UP000078116"/>
    </source>
</evidence>
<gene>
    <name evidence="7" type="ORF">A6V37_35360</name>
</gene>
<comment type="cofactor">
    <cofactor evidence="1">
        <name>Fe cation</name>
        <dbReference type="ChEBI" id="CHEBI:24875"/>
    </cofactor>
</comment>
<dbReference type="InterPro" id="IPR001670">
    <property type="entry name" value="ADH_Fe/GldA"/>
</dbReference>
<evidence type="ECO:0000259" key="5">
    <source>
        <dbReference type="Pfam" id="PF00465"/>
    </source>
</evidence>
<feature type="domain" description="Alcohol dehydrogenase iron-type/glycerol dehydrogenase GldA" evidence="5">
    <location>
        <begin position="13"/>
        <end position="179"/>
    </location>
</feature>
<organism evidence="7 8">
    <name type="scientific">Paraburkholderia ginsengiterrae</name>
    <dbReference type="NCBI Taxonomy" id="1462993"/>
    <lineage>
        <taxon>Bacteria</taxon>
        <taxon>Pseudomonadati</taxon>
        <taxon>Pseudomonadota</taxon>
        <taxon>Betaproteobacteria</taxon>
        <taxon>Burkholderiales</taxon>
        <taxon>Burkholderiaceae</taxon>
        <taxon>Paraburkholderia</taxon>
    </lineage>
</organism>
<dbReference type="Gene3D" id="1.20.1090.10">
    <property type="entry name" value="Dehydroquinate synthase-like - alpha domain"/>
    <property type="match status" value="1"/>
</dbReference>
<keyword evidence="3" id="KW-0560">Oxidoreductase</keyword>
<dbReference type="Pfam" id="PF25137">
    <property type="entry name" value="ADH_Fe_C"/>
    <property type="match status" value="1"/>
</dbReference>
<evidence type="ECO:0000313" key="7">
    <source>
        <dbReference type="EMBL" id="OAJ53707.1"/>
    </source>
</evidence>
<dbReference type="InterPro" id="IPR018211">
    <property type="entry name" value="ADH_Fe_CS"/>
</dbReference>
<comment type="caution">
    <text evidence="7">The sequence shown here is derived from an EMBL/GenBank/DDBJ whole genome shotgun (WGS) entry which is preliminary data.</text>
</comment>
<dbReference type="Pfam" id="PF00465">
    <property type="entry name" value="Fe-ADH"/>
    <property type="match status" value="1"/>
</dbReference>
<dbReference type="Proteomes" id="UP000078116">
    <property type="component" value="Unassembled WGS sequence"/>
</dbReference>
<keyword evidence="4" id="KW-0520">NAD</keyword>
<dbReference type="EMBL" id="LXKA01000356">
    <property type="protein sequence ID" value="OAJ53707.1"/>
    <property type="molecule type" value="Genomic_DNA"/>
</dbReference>
<dbReference type="GO" id="GO:0046872">
    <property type="term" value="F:metal ion binding"/>
    <property type="evidence" value="ECO:0007669"/>
    <property type="project" value="InterPro"/>
</dbReference>
<dbReference type="RefSeq" id="WP_064286736.1">
    <property type="nucleotide sequence ID" value="NZ_LXKA01000356.1"/>
</dbReference>
<accession>A0A1A9MZK3</accession>
<dbReference type="PANTHER" id="PTHR11496:SF102">
    <property type="entry name" value="ALCOHOL DEHYDROGENASE 4"/>
    <property type="match status" value="1"/>
</dbReference>
<reference evidence="7 8" key="1">
    <citation type="submission" date="2016-04" db="EMBL/GenBank/DDBJ databases">
        <title>Reclassification of Paraburkholderia panaciterrae (Farh et al. 2015) Dobritsa &amp; Samadpour 2016 as a later homotypic synonym of Paraburkholderia ginsengiterrae (Farh et al. 2015) Dobritsa &amp; Samadpour 2016.</title>
        <authorList>
            <person name="Dobritsa A.P."/>
            <person name="Kutumbaka K."/>
            <person name="Samadpour M."/>
        </authorList>
    </citation>
    <scope>NUCLEOTIDE SEQUENCE [LARGE SCALE GENOMIC DNA]</scope>
    <source>
        <strain evidence="7 8">DCY85</strain>
    </source>
</reference>
<name>A0A1A9MZK3_9BURK</name>
<dbReference type="STRING" id="1462993.A6V36_35685"/>
<comment type="similarity">
    <text evidence="2">Belongs to the iron-containing alcohol dehydrogenase family.</text>
</comment>
<dbReference type="InterPro" id="IPR056798">
    <property type="entry name" value="ADH_Fe_C"/>
</dbReference>
<dbReference type="Gene3D" id="3.40.50.1970">
    <property type="match status" value="1"/>
</dbReference>
<dbReference type="AlphaFoldDB" id="A0A1A9MZK3"/>
<dbReference type="GO" id="GO:0004022">
    <property type="term" value="F:alcohol dehydrogenase (NAD+) activity"/>
    <property type="evidence" value="ECO:0007669"/>
    <property type="project" value="TreeGrafter"/>
</dbReference>
<protein>
    <submittedName>
        <fullName evidence="7">Alcohol dehydrogenase</fullName>
    </submittedName>
</protein>
<dbReference type="InterPro" id="IPR039697">
    <property type="entry name" value="Alcohol_dehydrogenase_Fe"/>
</dbReference>
<dbReference type="PANTHER" id="PTHR11496">
    <property type="entry name" value="ALCOHOL DEHYDROGENASE"/>
    <property type="match status" value="1"/>
</dbReference>
<feature type="domain" description="Fe-containing alcohol dehydrogenase-like C-terminal" evidence="6">
    <location>
        <begin position="191"/>
        <end position="387"/>
    </location>
</feature>
<dbReference type="FunFam" id="1.20.1090.10:FF:000001">
    <property type="entry name" value="Aldehyde-alcohol dehydrogenase"/>
    <property type="match status" value="1"/>
</dbReference>
<sequence length="387" mass="40206">MTNAFRFQTVPTLVAEYGAARRLGALMRAQFPAATRLCVVTDGFLHKSGLLNPALADLAAHGWALTVIDDVIADPPEHIVLEATARARAASAEIVLGLGGGSSMDVAKLIAVLAPQQEQALGEMYGVNKITVSRLPLVQMPTTAGTGSEVTAVSIVTVGEAKKMGVVAPQLIADLAILDAELTLGLPVAATAATGIDAMVHAIEAYTSAHLKNPVSDMLAVKALELLSRNLLPACEDGSNRAAREAMLLGATFAGQAFANSPVAAVHALAYPIGGIYHVPHGLSNALVLPHVLRFNAEAAAPLYAELADVVVPGVTGSDESKTQALIDQLEQMIAATAIPARLREVGIERDGLGRMASDAMLQTRLLVNNPRPVSEADALAIYTAAF</sequence>
<dbReference type="SUPFAM" id="SSF56796">
    <property type="entry name" value="Dehydroquinate synthase-like"/>
    <property type="match status" value="1"/>
</dbReference>
<dbReference type="OrthoDB" id="9815791at2"/>
<evidence type="ECO:0000256" key="1">
    <source>
        <dbReference type="ARBA" id="ARBA00001962"/>
    </source>
</evidence>
<dbReference type="FunFam" id="3.40.50.1970:FF:000003">
    <property type="entry name" value="Alcohol dehydrogenase, iron-containing"/>
    <property type="match status" value="1"/>
</dbReference>
<evidence type="ECO:0000256" key="2">
    <source>
        <dbReference type="ARBA" id="ARBA00007358"/>
    </source>
</evidence>
<dbReference type="CDD" id="cd08193">
    <property type="entry name" value="HVD"/>
    <property type="match status" value="1"/>
</dbReference>
<evidence type="ECO:0000256" key="3">
    <source>
        <dbReference type="ARBA" id="ARBA00023002"/>
    </source>
</evidence>
<dbReference type="PROSITE" id="PS00913">
    <property type="entry name" value="ADH_IRON_1"/>
    <property type="match status" value="1"/>
</dbReference>